<evidence type="ECO:0000256" key="10">
    <source>
        <dbReference type="ARBA" id="ARBA00093548"/>
    </source>
</evidence>
<comment type="subcellular location">
    <subcellularLocation>
        <location evidence="1">Cell outer membrane</location>
    </subcellularLocation>
</comment>
<dbReference type="AlphaFoldDB" id="A0A7G9RLZ1"/>
<dbReference type="Proteomes" id="UP000515811">
    <property type="component" value="Chromosome"/>
</dbReference>
<dbReference type="RefSeq" id="WP_187596882.1">
    <property type="nucleotide sequence ID" value="NZ_CP060714.1"/>
</dbReference>
<proteinExistence type="inferred from homology"/>
<keyword evidence="7" id="KW-0472">Membrane</keyword>
<evidence type="ECO:0000313" key="14">
    <source>
        <dbReference type="Proteomes" id="UP000515811"/>
    </source>
</evidence>
<dbReference type="InterPro" id="IPR039910">
    <property type="entry name" value="D15-like"/>
</dbReference>
<comment type="subunit">
    <text evidence="10">Interacts with TamB to form the translocation and assembly module (TAM).</text>
</comment>
<evidence type="ECO:0000259" key="11">
    <source>
        <dbReference type="Pfam" id="PF01103"/>
    </source>
</evidence>
<keyword evidence="6" id="KW-0732">Signal</keyword>
<accession>A0A7G9RLZ1</accession>
<dbReference type="PROSITE" id="PS51257">
    <property type="entry name" value="PROKAR_LIPOPROTEIN"/>
    <property type="match status" value="1"/>
</dbReference>
<evidence type="ECO:0000256" key="1">
    <source>
        <dbReference type="ARBA" id="ARBA00004442"/>
    </source>
</evidence>
<comment type="similarity">
    <text evidence="2">Belongs to the TamA family.</text>
</comment>
<dbReference type="GO" id="GO:0009279">
    <property type="term" value="C:cell outer membrane"/>
    <property type="evidence" value="ECO:0007669"/>
    <property type="project" value="UniProtKB-SubCell"/>
</dbReference>
<dbReference type="KEGG" id="drg:H9K76_19125"/>
<gene>
    <name evidence="13" type="ORF">H9K76_19125</name>
</gene>
<evidence type="ECO:0000256" key="9">
    <source>
        <dbReference type="ARBA" id="ARBA00033063"/>
    </source>
</evidence>
<dbReference type="InterPro" id="IPR000184">
    <property type="entry name" value="Bac_surfAg_D15"/>
</dbReference>
<evidence type="ECO:0000256" key="7">
    <source>
        <dbReference type="ARBA" id="ARBA00023136"/>
    </source>
</evidence>
<evidence type="ECO:0000256" key="8">
    <source>
        <dbReference type="ARBA" id="ARBA00023237"/>
    </source>
</evidence>
<organism evidence="13 14">
    <name type="scientific">Diaphorobacter ruginosibacter</name>
    <dbReference type="NCBI Taxonomy" id="1715720"/>
    <lineage>
        <taxon>Bacteria</taxon>
        <taxon>Pseudomonadati</taxon>
        <taxon>Pseudomonadota</taxon>
        <taxon>Betaproteobacteria</taxon>
        <taxon>Burkholderiales</taxon>
        <taxon>Comamonadaceae</taxon>
        <taxon>Diaphorobacter</taxon>
    </lineage>
</organism>
<dbReference type="Pfam" id="PF17243">
    <property type="entry name" value="POTRA_TamA_1"/>
    <property type="match status" value="1"/>
</dbReference>
<keyword evidence="5" id="KW-0812">Transmembrane</keyword>
<keyword evidence="4" id="KW-1134">Transmembrane beta strand</keyword>
<name>A0A7G9RLZ1_9BURK</name>
<evidence type="ECO:0000256" key="3">
    <source>
        <dbReference type="ARBA" id="ARBA00015419"/>
    </source>
</evidence>
<evidence type="ECO:0000256" key="6">
    <source>
        <dbReference type="ARBA" id="ARBA00022729"/>
    </source>
</evidence>
<dbReference type="Pfam" id="PF01103">
    <property type="entry name" value="Omp85"/>
    <property type="match status" value="1"/>
</dbReference>
<reference evidence="13 14" key="1">
    <citation type="submission" date="2020-08" db="EMBL/GenBank/DDBJ databases">
        <title>Genome sequence of Diaphorobacter ruginosibacter DSM 27467T.</title>
        <authorList>
            <person name="Hyun D.-W."/>
            <person name="Bae J.-W."/>
        </authorList>
    </citation>
    <scope>NUCLEOTIDE SEQUENCE [LARGE SCALE GENOMIC DNA]</scope>
    <source>
        <strain evidence="13 14">DSM 27467</strain>
    </source>
</reference>
<evidence type="ECO:0000256" key="4">
    <source>
        <dbReference type="ARBA" id="ARBA00022452"/>
    </source>
</evidence>
<protein>
    <recommendedName>
        <fullName evidence="3">Translocation and assembly module subunit TamA</fullName>
    </recommendedName>
    <alternativeName>
        <fullName evidence="9">Autotransporter assembly factor TamA</fullName>
    </alternativeName>
</protein>
<keyword evidence="8" id="KW-0998">Cell outer membrane</keyword>
<evidence type="ECO:0000256" key="2">
    <source>
        <dbReference type="ARBA" id="ARBA00010248"/>
    </source>
</evidence>
<dbReference type="Gene3D" id="3.10.20.310">
    <property type="entry name" value="membrane protein fhac"/>
    <property type="match status" value="2"/>
</dbReference>
<dbReference type="EMBL" id="CP060714">
    <property type="protein sequence ID" value="QNN56616.1"/>
    <property type="molecule type" value="Genomic_DNA"/>
</dbReference>
<feature type="domain" description="TamA POTRA" evidence="12">
    <location>
        <begin position="58"/>
        <end position="133"/>
    </location>
</feature>
<keyword evidence="14" id="KW-1185">Reference proteome</keyword>
<dbReference type="InterPro" id="IPR035243">
    <property type="entry name" value="TamA_POTRA_Dom_1"/>
</dbReference>
<dbReference type="Gene3D" id="2.40.160.50">
    <property type="entry name" value="membrane protein fhac: a member of the omp85/tpsb transporter family"/>
    <property type="match status" value="1"/>
</dbReference>
<feature type="domain" description="Bacterial surface antigen (D15)" evidence="11">
    <location>
        <begin position="387"/>
        <end position="639"/>
    </location>
</feature>
<evidence type="ECO:0000259" key="12">
    <source>
        <dbReference type="Pfam" id="PF17243"/>
    </source>
</evidence>
<dbReference type="PANTHER" id="PTHR12815">
    <property type="entry name" value="SORTING AND ASSEMBLY MACHINERY SAMM50 PROTEIN FAMILY MEMBER"/>
    <property type="match status" value="1"/>
</dbReference>
<evidence type="ECO:0000256" key="5">
    <source>
        <dbReference type="ARBA" id="ARBA00022692"/>
    </source>
</evidence>
<evidence type="ECO:0000313" key="13">
    <source>
        <dbReference type="EMBL" id="QNN56616.1"/>
    </source>
</evidence>
<dbReference type="PANTHER" id="PTHR12815:SF47">
    <property type="entry name" value="TRANSLOCATION AND ASSEMBLY MODULE SUBUNIT TAMA"/>
    <property type="match status" value="1"/>
</dbReference>
<sequence>MRQSSKLHVPAIRSALLITTALALSGCSLLSRKEDRQDDSAVAAASGKPAFTLEVEAPKEVRDLLQKHLELKRFQHQSDLQRRELTRLLGATSANVRDLIGTLGYFSPTVTVEVKETPESEEAPRKVIVNVDPGPATTIKHSEVRFSGANAQDPEGKAQRDAIRDQWPLKPGEPFSQSQWSSAKSGGLKVLQARRYPTARIDTSLADVDADHNEASVGVTYDPGAAYTFGPLVIEGTERYDPVGLARIARLPEGKVYDQNVMLDTQQRLVSSGYFDSVFLALAETPKASLGDSEQKQQEARAEQGSDVTSPVIAKVREARLQKWVFGVGVSTDTGPRLSIDHIHNKVPGLNWRAVTKLQIDRKNPLISTQLTGLPGEDYWRNFVGAKLEREPVGDFDVNSAQLRAGRAKSEERIERNYYLQYDWAKTQGSGAPPASSSLLANYGWTGRYFDNNISPTSGYGFAWEAGVGTTLTPQRTPFTRVTGRWMTLMPLGKPDDETQRRSRLQLRAWGGAITAKSDADLPMTLMFLAGGDNSIRGYGYQSIGAKTDNGKVIGGRYLAAGSVEWQRPIVIKGNTQDFEQAVFVDAGTVGDDVNRMYARVGVGTGIRWRSPVGPLQADLAYGLQEHQLRLHLRLGFNF</sequence>